<comment type="caution">
    <text evidence="3">The sequence shown here is derived from an EMBL/GenBank/DDBJ whole genome shotgun (WGS) entry which is preliminary data.</text>
</comment>
<evidence type="ECO:0000313" key="3">
    <source>
        <dbReference type="EMBL" id="GMI21858.1"/>
    </source>
</evidence>
<dbReference type="EMBL" id="BRYB01000063">
    <property type="protein sequence ID" value="GMI21858.1"/>
    <property type="molecule type" value="Genomic_DNA"/>
</dbReference>
<reference evidence="3 4" key="1">
    <citation type="journal article" date="2023" name="Commun. Biol.">
        <title>Genome analysis of Parmales, the sister group of diatoms, reveals the evolutionary specialization of diatoms from phago-mixotrophs to photoautotrophs.</title>
        <authorList>
            <person name="Ban H."/>
            <person name="Sato S."/>
            <person name="Yoshikawa S."/>
            <person name="Yamada K."/>
            <person name="Nakamura Y."/>
            <person name="Ichinomiya M."/>
            <person name="Sato N."/>
            <person name="Blanc-Mathieu R."/>
            <person name="Endo H."/>
            <person name="Kuwata A."/>
            <person name="Ogata H."/>
        </authorList>
    </citation>
    <scope>NUCLEOTIDE SEQUENCE [LARGE SCALE GENOMIC DNA]</scope>
</reference>
<name>A0ABQ6M8U0_9STRA</name>
<evidence type="ECO:0000313" key="4">
    <source>
        <dbReference type="Proteomes" id="UP001165060"/>
    </source>
</evidence>
<evidence type="ECO:0008006" key="5">
    <source>
        <dbReference type="Google" id="ProtNLM"/>
    </source>
</evidence>
<keyword evidence="2" id="KW-0732">Signal</keyword>
<feature type="signal peptide" evidence="2">
    <location>
        <begin position="1"/>
        <end position="16"/>
    </location>
</feature>
<accession>A0ABQ6M8U0</accession>
<dbReference type="InterPro" id="IPR046357">
    <property type="entry name" value="PPIase_dom_sf"/>
</dbReference>
<proteinExistence type="predicted"/>
<feature type="compositionally biased region" description="Low complexity" evidence="1">
    <location>
        <begin position="27"/>
        <end position="46"/>
    </location>
</feature>
<feature type="chain" id="PRO_5046267917" description="Peptidylprolyl isomerase" evidence="2">
    <location>
        <begin position="17"/>
        <end position="248"/>
    </location>
</feature>
<organism evidence="3 4">
    <name type="scientific">Tetraparma gracilis</name>
    <dbReference type="NCBI Taxonomy" id="2962635"/>
    <lineage>
        <taxon>Eukaryota</taxon>
        <taxon>Sar</taxon>
        <taxon>Stramenopiles</taxon>
        <taxon>Ochrophyta</taxon>
        <taxon>Bolidophyceae</taxon>
        <taxon>Parmales</taxon>
        <taxon>Triparmaceae</taxon>
        <taxon>Tetraparma</taxon>
    </lineage>
</organism>
<dbReference type="Proteomes" id="UP001165060">
    <property type="component" value="Unassembled WGS sequence"/>
</dbReference>
<keyword evidence="4" id="KW-1185">Reference proteome</keyword>
<evidence type="ECO:0000256" key="2">
    <source>
        <dbReference type="SAM" id="SignalP"/>
    </source>
</evidence>
<feature type="region of interest" description="Disordered" evidence="1">
    <location>
        <begin position="27"/>
        <end position="47"/>
    </location>
</feature>
<evidence type="ECO:0000256" key="1">
    <source>
        <dbReference type="SAM" id="MobiDB-lite"/>
    </source>
</evidence>
<protein>
    <recommendedName>
        <fullName evidence="5">Peptidylprolyl isomerase</fullName>
    </recommendedName>
</protein>
<sequence>MMRFLLLLLVAQSASFHVSPPSSFHVSPPSSSHAPLSPHPPSSLSSTRSSFLRTAPFLVAPLLFPPPPSLAISLDELKSLPIEGDVSGGATRLANLEALQAAAIAKDPQLVEVSPGVQYREYKVGAGPAVAEGSRVAAEMTVRCSTVTSTKEPNGVKIYSTLEDDDLGEVLLRTGAGAGTGVLDAALAGMGKGGIRRVYLDSERAYKWRQEGGLPKPRADNKERNKLVDRVFSNKADLIVEVKVNRVK</sequence>
<dbReference type="SUPFAM" id="SSF54534">
    <property type="entry name" value="FKBP-like"/>
    <property type="match status" value="1"/>
</dbReference>
<dbReference type="Gene3D" id="3.10.50.40">
    <property type="match status" value="1"/>
</dbReference>
<gene>
    <name evidence="3" type="ORF">TeGR_g13006</name>
</gene>